<proteinExistence type="predicted"/>
<dbReference type="EMBL" id="LAVV01008812">
    <property type="protein sequence ID" value="KNZ51868.1"/>
    <property type="molecule type" value="Genomic_DNA"/>
</dbReference>
<keyword evidence="3" id="KW-1185">Reference proteome</keyword>
<name>A0A0L6UTM0_9BASI</name>
<gene>
    <name evidence="2" type="ORF">VP01_377g6</name>
</gene>
<dbReference type="Proteomes" id="UP000037035">
    <property type="component" value="Unassembled WGS sequence"/>
</dbReference>
<protein>
    <submittedName>
        <fullName evidence="2">Uncharacterized protein</fullName>
    </submittedName>
</protein>
<reference evidence="2 3" key="1">
    <citation type="submission" date="2015-08" db="EMBL/GenBank/DDBJ databases">
        <title>Next Generation Sequencing and Analysis of the Genome of Puccinia sorghi L Schw, the Causal Agent of Maize Common Rust.</title>
        <authorList>
            <person name="Rochi L."/>
            <person name="Burguener G."/>
            <person name="Darino M."/>
            <person name="Turjanski A."/>
            <person name="Kreff E."/>
            <person name="Dieguez M.J."/>
            <person name="Sacco F."/>
        </authorList>
    </citation>
    <scope>NUCLEOTIDE SEQUENCE [LARGE SCALE GENOMIC DNA]</scope>
    <source>
        <strain evidence="2 3">RO10H11247</strain>
    </source>
</reference>
<evidence type="ECO:0000256" key="1">
    <source>
        <dbReference type="SAM" id="MobiDB-lite"/>
    </source>
</evidence>
<dbReference type="AlphaFoldDB" id="A0A0L6UTM0"/>
<feature type="compositionally biased region" description="Basic and acidic residues" evidence="1">
    <location>
        <begin position="29"/>
        <end position="39"/>
    </location>
</feature>
<feature type="compositionally biased region" description="Basic residues" evidence="1">
    <location>
        <begin position="49"/>
        <end position="61"/>
    </location>
</feature>
<feature type="region of interest" description="Disordered" evidence="1">
    <location>
        <begin position="22"/>
        <end position="78"/>
    </location>
</feature>
<evidence type="ECO:0000313" key="3">
    <source>
        <dbReference type="Proteomes" id="UP000037035"/>
    </source>
</evidence>
<dbReference type="VEuPathDB" id="FungiDB:VP01_377g6"/>
<comment type="caution">
    <text evidence="2">The sequence shown here is derived from an EMBL/GenBank/DDBJ whole genome shotgun (WGS) entry which is preliminary data.</text>
</comment>
<organism evidence="2 3">
    <name type="scientific">Puccinia sorghi</name>
    <dbReference type="NCBI Taxonomy" id="27349"/>
    <lineage>
        <taxon>Eukaryota</taxon>
        <taxon>Fungi</taxon>
        <taxon>Dikarya</taxon>
        <taxon>Basidiomycota</taxon>
        <taxon>Pucciniomycotina</taxon>
        <taxon>Pucciniomycetes</taxon>
        <taxon>Pucciniales</taxon>
        <taxon>Pucciniaceae</taxon>
        <taxon>Puccinia</taxon>
    </lineage>
</organism>
<sequence>MTRLTTKPLKIFKYLTRRKTPSEMMKSIDGLKRCGEKSNPRGSAGAAPRSRRRVPSPKKNQKIPPTKLAKESQMKPPAKLTKACYKGEWLASRSAHRVAALKMQSKPDVKALIKELDHILWNCNPNRT</sequence>
<accession>A0A0L6UTM0</accession>
<evidence type="ECO:0000313" key="2">
    <source>
        <dbReference type="EMBL" id="KNZ51868.1"/>
    </source>
</evidence>